<evidence type="ECO:0000313" key="4">
    <source>
        <dbReference type="Proteomes" id="UP000078546"/>
    </source>
</evidence>
<reference evidence="3" key="2">
    <citation type="submission" date="2016-05" db="EMBL/GenBank/DDBJ databases">
        <authorList>
            <person name="Lavstsen T."/>
            <person name="Jespersen J.S."/>
        </authorList>
    </citation>
    <scope>NUCLEOTIDE SEQUENCE [LARGE SCALE GENOMIC DNA]</scope>
</reference>
<sequence length="240" mass="28323">MSGGKVLTTAQYYELFFKIRDTFNSNNDGEYDKFLHNTDQTLRNISMYLIEHYKNDYYYICSSAPSGNECTQRCKYLNTWLNEKRAIYTSNGKCSYYNELWKNYVEDLWNEIDKTWKTEHKCIRNATSSNKEFPEKKISLYCNLSPSEVLSLTCPDKDYVSSCTTILTITYVGVGIILIYMYFSKFSNMWNRIKSKIKSKIRIGDNTDEQDNDELLRNGENETMSSINRMYNITYNTPRN</sequence>
<dbReference type="AlphaFoldDB" id="A0A1A8X9P5"/>
<dbReference type="EMBL" id="FLQV01002232">
    <property type="protein sequence ID" value="SBT00989.1"/>
    <property type="molecule type" value="Genomic_DNA"/>
</dbReference>
<name>A0A1A8X9P5_PLAOA</name>
<keyword evidence="1" id="KW-1133">Transmembrane helix</keyword>
<evidence type="ECO:0000313" key="5">
    <source>
        <dbReference type="Proteomes" id="UP000078560"/>
    </source>
</evidence>
<proteinExistence type="predicted"/>
<feature type="transmembrane region" description="Helical" evidence="1">
    <location>
        <begin position="159"/>
        <end position="183"/>
    </location>
</feature>
<dbReference type="EMBL" id="FLQU01001314">
    <property type="protein sequence ID" value="SBS92566.1"/>
    <property type="molecule type" value="Genomic_DNA"/>
</dbReference>
<evidence type="ECO:0000313" key="3">
    <source>
        <dbReference type="EMBL" id="SBT00989.1"/>
    </source>
</evidence>
<organism evidence="3 4">
    <name type="scientific">Plasmodium ovale curtisi</name>
    <dbReference type="NCBI Taxonomy" id="864141"/>
    <lineage>
        <taxon>Eukaryota</taxon>
        <taxon>Sar</taxon>
        <taxon>Alveolata</taxon>
        <taxon>Apicomplexa</taxon>
        <taxon>Aconoidasida</taxon>
        <taxon>Haemosporida</taxon>
        <taxon>Plasmodiidae</taxon>
        <taxon>Plasmodium</taxon>
        <taxon>Plasmodium (Plasmodium)</taxon>
    </lineage>
</organism>
<keyword evidence="1" id="KW-0472">Membrane</keyword>
<dbReference type="Proteomes" id="UP000078546">
    <property type="component" value="Unassembled WGS sequence"/>
</dbReference>
<keyword evidence="1" id="KW-0812">Transmembrane</keyword>
<accession>A0A1A8X9P5</accession>
<protein>
    <submittedName>
        <fullName evidence="3">PIR Superfamily Protein</fullName>
    </submittedName>
</protein>
<evidence type="ECO:0000313" key="2">
    <source>
        <dbReference type="EMBL" id="SBS92566.1"/>
    </source>
</evidence>
<evidence type="ECO:0000256" key="1">
    <source>
        <dbReference type="SAM" id="Phobius"/>
    </source>
</evidence>
<dbReference type="Proteomes" id="UP000078560">
    <property type="component" value="Unassembled WGS sequence"/>
</dbReference>
<gene>
    <name evidence="3" type="ORF">POVCU1_063820</name>
    <name evidence="2" type="ORF">POVCU2_0074860</name>
</gene>
<reference evidence="4 5" key="1">
    <citation type="submission" date="2016-05" db="EMBL/GenBank/DDBJ databases">
        <authorList>
            <person name="Naeem Raeece"/>
        </authorList>
    </citation>
    <scope>NUCLEOTIDE SEQUENCE [LARGE SCALE GENOMIC DNA]</scope>
</reference>